<evidence type="ECO:0000256" key="10">
    <source>
        <dbReference type="SAM" id="Phobius"/>
    </source>
</evidence>
<protein>
    <submittedName>
        <fullName evidence="11">Cytochrome P450</fullName>
    </submittedName>
</protein>
<dbReference type="GO" id="GO:0020037">
    <property type="term" value="F:heme binding"/>
    <property type="evidence" value="ECO:0007669"/>
    <property type="project" value="InterPro"/>
</dbReference>
<keyword evidence="12" id="KW-1185">Reference proteome</keyword>
<evidence type="ECO:0000256" key="2">
    <source>
        <dbReference type="ARBA" id="ARBA00005179"/>
    </source>
</evidence>
<evidence type="ECO:0000256" key="6">
    <source>
        <dbReference type="ARBA" id="ARBA00023002"/>
    </source>
</evidence>
<comment type="cofactor">
    <cofactor evidence="1 9">
        <name>heme</name>
        <dbReference type="ChEBI" id="CHEBI:30413"/>
    </cofactor>
</comment>
<dbReference type="GO" id="GO:0016705">
    <property type="term" value="F:oxidoreductase activity, acting on paired donors, with incorporation or reduction of molecular oxygen"/>
    <property type="evidence" value="ECO:0007669"/>
    <property type="project" value="InterPro"/>
</dbReference>
<keyword evidence="10" id="KW-0472">Membrane</keyword>
<evidence type="ECO:0000256" key="8">
    <source>
        <dbReference type="ARBA" id="ARBA00023033"/>
    </source>
</evidence>
<comment type="similarity">
    <text evidence="3">Belongs to the cytochrome P450 family.</text>
</comment>
<sequence length="591" mass="67437">MAMDSKPPSTSPLDFRSLVRFATGRVLVLVVALCVLVQLFRGLWWIINLYLIAPPFDPLRHLPGPDASRLSNHFNEVMDPERTPQTHEDWIKRFGKTFRYHGFGAHDYRLMTFDLRALSYVLNSQTFERPWQTRRLLSQLLGQGVFAMEGEKHRIQRRIMAPAFTSNALKDLAPVMFQKVAEELRDRWLPMVDDGQRSKWDFIIAELQEQQPTKDEAGIECLEKSANKGAIIDITHWVLRATLDVIGLTGFDYAFRALETETEEVYLAYRILFHSVENGPDFKRIAELFFPIIEKLLPDEGLRRRNAALKIIKRKGEEIIKSKKQALLARIATPKDIWDKDILSLLIKANLSEDPSTRLSDSELLDQISTFLFAGSDTTNVAISWALYCLALNPEVQTRLREEFATCHADSSSRTGYVDALDSLPFLDAVVRETLRFAPPAHGTIRVAMKDEVIPLSEPIMLRTNEFAREVHIRKGSYVHIPIEGLNYSKDIWGEDALVFRPDRWFSLSANATHHPGLANVMSFTFGPHACIGWRFSLLEMKVFLAALLPHFVFAPAAEIRKYNTIVTRPYVKDRLGSGSALPLRVSRYNA</sequence>
<dbReference type="SUPFAM" id="SSF48264">
    <property type="entry name" value="Cytochrome P450"/>
    <property type="match status" value="1"/>
</dbReference>
<dbReference type="PRINTS" id="PR00385">
    <property type="entry name" value="P450"/>
</dbReference>
<dbReference type="InterPro" id="IPR036396">
    <property type="entry name" value="Cyt_P450_sf"/>
</dbReference>
<dbReference type="Gene3D" id="1.10.630.10">
    <property type="entry name" value="Cytochrome P450"/>
    <property type="match status" value="1"/>
</dbReference>
<evidence type="ECO:0000313" key="11">
    <source>
        <dbReference type="EMBL" id="OCB91306.1"/>
    </source>
</evidence>
<dbReference type="CDD" id="cd11069">
    <property type="entry name" value="CYP_FUM15-like"/>
    <property type="match status" value="1"/>
</dbReference>
<reference evidence="11" key="1">
    <citation type="submission" date="2016-06" db="EMBL/GenBank/DDBJ databases">
        <title>Draft Genome sequence of the fungus Inonotus baumii.</title>
        <authorList>
            <person name="Zhu H."/>
            <person name="Lin W."/>
        </authorList>
    </citation>
    <scope>NUCLEOTIDE SEQUENCE</scope>
    <source>
        <strain evidence="11">821</strain>
    </source>
</reference>
<keyword evidence="8" id="KW-0503">Monooxygenase</keyword>
<accession>A0A9Q5NBN3</accession>
<dbReference type="EMBL" id="LNZH02000095">
    <property type="protein sequence ID" value="OCB91306.1"/>
    <property type="molecule type" value="Genomic_DNA"/>
</dbReference>
<dbReference type="GO" id="GO:0004497">
    <property type="term" value="F:monooxygenase activity"/>
    <property type="evidence" value="ECO:0007669"/>
    <property type="project" value="UniProtKB-KW"/>
</dbReference>
<dbReference type="Pfam" id="PF00067">
    <property type="entry name" value="p450"/>
    <property type="match status" value="1"/>
</dbReference>
<evidence type="ECO:0000256" key="7">
    <source>
        <dbReference type="ARBA" id="ARBA00023004"/>
    </source>
</evidence>
<dbReference type="InterPro" id="IPR001128">
    <property type="entry name" value="Cyt_P450"/>
</dbReference>
<dbReference type="GO" id="GO:0005506">
    <property type="term" value="F:iron ion binding"/>
    <property type="evidence" value="ECO:0007669"/>
    <property type="project" value="InterPro"/>
</dbReference>
<evidence type="ECO:0000256" key="1">
    <source>
        <dbReference type="ARBA" id="ARBA00001971"/>
    </source>
</evidence>
<evidence type="ECO:0000313" key="12">
    <source>
        <dbReference type="Proteomes" id="UP000757232"/>
    </source>
</evidence>
<gene>
    <name evidence="11" type="ORF">A7U60_g1473</name>
</gene>
<dbReference type="InterPro" id="IPR002401">
    <property type="entry name" value="Cyt_P450_E_grp-I"/>
</dbReference>
<dbReference type="InterPro" id="IPR050121">
    <property type="entry name" value="Cytochrome_P450_monoxygenase"/>
</dbReference>
<dbReference type="PANTHER" id="PTHR24305:SF166">
    <property type="entry name" value="CYTOCHROME P450 12A4, MITOCHONDRIAL-RELATED"/>
    <property type="match status" value="1"/>
</dbReference>
<keyword evidence="5 9" id="KW-0479">Metal-binding</keyword>
<dbReference type="PRINTS" id="PR00463">
    <property type="entry name" value="EP450I"/>
</dbReference>
<evidence type="ECO:0000256" key="4">
    <source>
        <dbReference type="ARBA" id="ARBA00022617"/>
    </source>
</evidence>
<keyword evidence="6" id="KW-0560">Oxidoreductase</keyword>
<dbReference type="AlphaFoldDB" id="A0A9Q5NBN3"/>
<comment type="caution">
    <text evidence="11">The sequence shown here is derived from an EMBL/GenBank/DDBJ whole genome shotgun (WGS) entry which is preliminary data.</text>
</comment>
<feature type="transmembrane region" description="Helical" evidence="10">
    <location>
        <begin position="26"/>
        <end position="47"/>
    </location>
</feature>
<keyword evidence="10" id="KW-1133">Transmembrane helix</keyword>
<dbReference type="Proteomes" id="UP000757232">
    <property type="component" value="Unassembled WGS sequence"/>
</dbReference>
<organism evidence="11 12">
    <name type="scientific">Sanghuangporus baumii</name>
    <name type="common">Phellinus baumii</name>
    <dbReference type="NCBI Taxonomy" id="108892"/>
    <lineage>
        <taxon>Eukaryota</taxon>
        <taxon>Fungi</taxon>
        <taxon>Dikarya</taxon>
        <taxon>Basidiomycota</taxon>
        <taxon>Agaricomycotina</taxon>
        <taxon>Agaricomycetes</taxon>
        <taxon>Hymenochaetales</taxon>
        <taxon>Hymenochaetaceae</taxon>
        <taxon>Sanghuangporus</taxon>
    </lineage>
</organism>
<keyword evidence="4 9" id="KW-0349">Heme</keyword>
<dbReference type="PANTHER" id="PTHR24305">
    <property type="entry name" value="CYTOCHROME P450"/>
    <property type="match status" value="1"/>
</dbReference>
<dbReference type="OrthoDB" id="1470350at2759"/>
<comment type="pathway">
    <text evidence="2">Secondary metabolite biosynthesis.</text>
</comment>
<feature type="binding site" description="axial binding residue" evidence="9">
    <location>
        <position position="531"/>
    </location>
    <ligand>
        <name>heme</name>
        <dbReference type="ChEBI" id="CHEBI:30413"/>
    </ligand>
    <ligandPart>
        <name>Fe</name>
        <dbReference type="ChEBI" id="CHEBI:18248"/>
    </ligandPart>
</feature>
<name>A0A9Q5NBN3_SANBA</name>
<keyword evidence="7 9" id="KW-0408">Iron</keyword>
<keyword evidence="10" id="KW-0812">Transmembrane</keyword>
<proteinExistence type="inferred from homology"/>
<evidence type="ECO:0000256" key="5">
    <source>
        <dbReference type="ARBA" id="ARBA00022723"/>
    </source>
</evidence>
<evidence type="ECO:0000256" key="3">
    <source>
        <dbReference type="ARBA" id="ARBA00010617"/>
    </source>
</evidence>
<evidence type="ECO:0000256" key="9">
    <source>
        <dbReference type="PIRSR" id="PIRSR602401-1"/>
    </source>
</evidence>